<organism evidence="2 3">
    <name type="scientific">Haematococcus lacustris</name>
    <name type="common">Green alga</name>
    <name type="synonym">Haematococcus pluvialis</name>
    <dbReference type="NCBI Taxonomy" id="44745"/>
    <lineage>
        <taxon>Eukaryota</taxon>
        <taxon>Viridiplantae</taxon>
        <taxon>Chlorophyta</taxon>
        <taxon>core chlorophytes</taxon>
        <taxon>Chlorophyceae</taxon>
        <taxon>CS clade</taxon>
        <taxon>Chlamydomonadales</taxon>
        <taxon>Haematococcaceae</taxon>
        <taxon>Haematococcus</taxon>
    </lineage>
</organism>
<dbReference type="EMBL" id="BLLF01003157">
    <property type="protein sequence ID" value="GFH26532.1"/>
    <property type="molecule type" value="Genomic_DNA"/>
</dbReference>
<sequence>RLTEEHKLLSTEKRRLEAQLSLARSNVLKAEELLNNKERTVSPNRGLSQLYRNPDTTALVGRLKEEAHRLRLEKEQLQAQVKAGKMDIRATHMNELQIENQAFREELSRQQVGAAGLTPTWWMLLPTQGQLLTQATHPTQSRSSVLPPAQLQWAPLALPCPLEIEGPALAPQTACSRLTVTSSPAPDLAGASRLQAWSAC</sequence>
<feature type="non-terminal residue" evidence="2">
    <location>
        <position position="1"/>
    </location>
</feature>
<protein>
    <submittedName>
        <fullName evidence="2">Methyl-accepting transducer domain-containing protein</fullName>
    </submittedName>
</protein>
<accession>A0A6A0A4V8</accession>
<dbReference type="AlphaFoldDB" id="A0A6A0A4V8"/>
<comment type="caution">
    <text evidence="2">The sequence shown here is derived from an EMBL/GenBank/DDBJ whole genome shotgun (WGS) entry which is preliminary data.</text>
</comment>
<feature type="coiled-coil region" evidence="1">
    <location>
        <begin position="6"/>
        <end position="87"/>
    </location>
</feature>
<evidence type="ECO:0000313" key="3">
    <source>
        <dbReference type="Proteomes" id="UP000485058"/>
    </source>
</evidence>
<name>A0A6A0A4V8_HAELA</name>
<keyword evidence="3" id="KW-1185">Reference proteome</keyword>
<proteinExistence type="predicted"/>
<keyword evidence="1" id="KW-0175">Coiled coil</keyword>
<reference evidence="2 3" key="1">
    <citation type="submission" date="2020-02" db="EMBL/GenBank/DDBJ databases">
        <title>Draft genome sequence of Haematococcus lacustris strain NIES-144.</title>
        <authorList>
            <person name="Morimoto D."/>
            <person name="Nakagawa S."/>
            <person name="Yoshida T."/>
            <person name="Sawayama S."/>
        </authorList>
    </citation>
    <scope>NUCLEOTIDE SEQUENCE [LARGE SCALE GENOMIC DNA]</scope>
    <source>
        <strain evidence="2 3">NIES-144</strain>
    </source>
</reference>
<gene>
    <name evidence="2" type="ORF">HaLaN_24698</name>
</gene>
<dbReference type="Proteomes" id="UP000485058">
    <property type="component" value="Unassembled WGS sequence"/>
</dbReference>
<evidence type="ECO:0000256" key="1">
    <source>
        <dbReference type="SAM" id="Coils"/>
    </source>
</evidence>
<evidence type="ECO:0000313" key="2">
    <source>
        <dbReference type="EMBL" id="GFH26532.1"/>
    </source>
</evidence>